<feature type="transmembrane region" description="Helical" evidence="1">
    <location>
        <begin position="24"/>
        <end position="48"/>
    </location>
</feature>
<name>A0A0S3TA01_PHAAN</name>
<protein>
    <submittedName>
        <fullName evidence="2">Uncharacterized protein</fullName>
    </submittedName>
</protein>
<keyword evidence="1" id="KW-0472">Membrane</keyword>
<organism evidence="2 3">
    <name type="scientific">Vigna angularis var. angularis</name>
    <dbReference type="NCBI Taxonomy" id="157739"/>
    <lineage>
        <taxon>Eukaryota</taxon>
        <taxon>Viridiplantae</taxon>
        <taxon>Streptophyta</taxon>
        <taxon>Embryophyta</taxon>
        <taxon>Tracheophyta</taxon>
        <taxon>Spermatophyta</taxon>
        <taxon>Magnoliopsida</taxon>
        <taxon>eudicotyledons</taxon>
        <taxon>Gunneridae</taxon>
        <taxon>Pentapetalae</taxon>
        <taxon>rosids</taxon>
        <taxon>fabids</taxon>
        <taxon>Fabales</taxon>
        <taxon>Fabaceae</taxon>
        <taxon>Papilionoideae</taxon>
        <taxon>50 kb inversion clade</taxon>
        <taxon>NPAAA clade</taxon>
        <taxon>indigoferoid/millettioid clade</taxon>
        <taxon>Phaseoleae</taxon>
        <taxon>Vigna</taxon>
    </lineage>
</organism>
<proteinExistence type="predicted"/>
<evidence type="ECO:0000313" key="3">
    <source>
        <dbReference type="Proteomes" id="UP000291084"/>
    </source>
</evidence>
<keyword evidence="1" id="KW-1133">Transmembrane helix</keyword>
<evidence type="ECO:0000313" key="2">
    <source>
        <dbReference type="EMBL" id="BAU01836.1"/>
    </source>
</evidence>
<gene>
    <name evidence="2" type="primary">Vigan.11G115900</name>
    <name evidence="2" type="ORF">VIGAN_11115900</name>
</gene>
<keyword evidence="3" id="KW-1185">Reference proteome</keyword>
<dbReference type="AlphaFoldDB" id="A0A0S3TA01"/>
<evidence type="ECO:0000256" key="1">
    <source>
        <dbReference type="SAM" id="Phobius"/>
    </source>
</evidence>
<accession>A0A0S3TA01</accession>
<dbReference type="Proteomes" id="UP000291084">
    <property type="component" value="Chromosome 11"/>
</dbReference>
<reference evidence="2 3" key="1">
    <citation type="journal article" date="2015" name="Sci. Rep.">
        <title>The power of single molecule real-time sequencing technology in the de novo assembly of a eukaryotic genome.</title>
        <authorList>
            <person name="Sakai H."/>
            <person name="Naito K."/>
            <person name="Ogiso-Tanaka E."/>
            <person name="Takahashi Y."/>
            <person name="Iseki K."/>
            <person name="Muto C."/>
            <person name="Satou K."/>
            <person name="Teruya K."/>
            <person name="Shiroma A."/>
            <person name="Shimoji M."/>
            <person name="Hirano T."/>
            <person name="Itoh T."/>
            <person name="Kaga A."/>
            <person name="Tomooka N."/>
        </authorList>
    </citation>
    <scope>NUCLEOTIDE SEQUENCE [LARGE SCALE GENOMIC DNA]</scope>
    <source>
        <strain evidence="3">cv. Shumari</strain>
    </source>
</reference>
<dbReference type="EMBL" id="AP015044">
    <property type="protein sequence ID" value="BAU01836.1"/>
    <property type="molecule type" value="Genomic_DNA"/>
</dbReference>
<keyword evidence="1" id="KW-0812">Transmembrane</keyword>
<sequence>MALHGRRTSHVQQRSKASDFRSRLGSTIYVSVLKFIFPLPLGGLGVLFPVMSSNEFGFISVKNFWTLFLS</sequence>